<dbReference type="AlphaFoldDB" id="A0A443SSM9"/>
<feature type="compositionally biased region" description="Low complexity" evidence="1">
    <location>
        <begin position="225"/>
        <end position="239"/>
    </location>
</feature>
<evidence type="ECO:0000313" key="3">
    <source>
        <dbReference type="Proteomes" id="UP000288716"/>
    </source>
</evidence>
<organism evidence="2 3">
    <name type="scientific">Leptotrombidium deliense</name>
    <dbReference type="NCBI Taxonomy" id="299467"/>
    <lineage>
        <taxon>Eukaryota</taxon>
        <taxon>Metazoa</taxon>
        <taxon>Ecdysozoa</taxon>
        <taxon>Arthropoda</taxon>
        <taxon>Chelicerata</taxon>
        <taxon>Arachnida</taxon>
        <taxon>Acari</taxon>
        <taxon>Acariformes</taxon>
        <taxon>Trombidiformes</taxon>
        <taxon>Prostigmata</taxon>
        <taxon>Anystina</taxon>
        <taxon>Parasitengona</taxon>
        <taxon>Trombiculoidea</taxon>
        <taxon>Trombiculidae</taxon>
        <taxon>Leptotrombidium</taxon>
    </lineage>
</organism>
<feature type="compositionally biased region" description="Low complexity" evidence="1">
    <location>
        <begin position="154"/>
        <end position="174"/>
    </location>
</feature>
<proteinExistence type="predicted"/>
<accession>A0A443SSM9</accession>
<feature type="region of interest" description="Disordered" evidence="1">
    <location>
        <begin position="436"/>
        <end position="457"/>
    </location>
</feature>
<reference evidence="2 3" key="1">
    <citation type="journal article" date="2018" name="Gigascience">
        <title>Genomes of trombidid mites reveal novel predicted allergens and laterally-transferred genes associated with secondary metabolism.</title>
        <authorList>
            <person name="Dong X."/>
            <person name="Chaisiri K."/>
            <person name="Xia D."/>
            <person name="Armstrong S.D."/>
            <person name="Fang Y."/>
            <person name="Donnelly M.J."/>
            <person name="Kadowaki T."/>
            <person name="McGarry J.W."/>
            <person name="Darby A.C."/>
            <person name="Makepeace B.L."/>
        </authorList>
    </citation>
    <scope>NUCLEOTIDE SEQUENCE [LARGE SCALE GENOMIC DNA]</scope>
    <source>
        <strain evidence="2">UoL-UT</strain>
    </source>
</reference>
<feature type="compositionally biased region" description="Polar residues" evidence="1">
    <location>
        <begin position="131"/>
        <end position="152"/>
    </location>
</feature>
<protein>
    <submittedName>
        <fullName evidence="2">Uncharacterized protein</fullName>
    </submittedName>
</protein>
<sequence length="457" mass="48706">MNHRLKSLIQSRQNNKGLGNSNGQSSAGYSTPSASQLPASNFTGANFPMSQQSTNNSSLSPHYMNASGLGTHSETYGQLSWGSPDSESTQNNGEGPVSNENKSERRTPFSSIDGHNGLNYNSYTHYERNTPSEPSYSVSEGGQQTPNTNGNAAQYLTSYSTSNTTTNQSQQQYSPLAQSPSLPQTPQSHTSAQEVPSFQTQSQSSATSPARSKSVESNAGGPEALSNGLNTSTNSSMNEESPDQQSQPFLSNTTTSMNTYTNIINTFNPGSSAYSSAMPSSPTYLLPAPTTHFGFYASGNQTVIMTSVPGNASESSKSFLPATTGVGHYMGIDCGRSINQADSSPTNSTFGLLDLNSYVNSKSDPPSSSSAPPFLTNESQVSVPANNVLPPVSLLLPSFREHGWWERMKGCSYGSIGKVELTDVNCENMDCTSEERTEREYNSRSPSLTTLPASISN</sequence>
<feature type="compositionally biased region" description="Low complexity" evidence="1">
    <location>
        <begin position="196"/>
        <end position="212"/>
    </location>
</feature>
<comment type="caution">
    <text evidence="2">The sequence shown here is derived from an EMBL/GenBank/DDBJ whole genome shotgun (WGS) entry which is preliminary data.</text>
</comment>
<feature type="compositionally biased region" description="Polar residues" evidence="1">
    <location>
        <begin position="175"/>
        <end position="194"/>
    </location>
</feature>
<keyword evidence="3" id="KW-1185">Reference proteome</keyword>
<evidence type="ECO:0000256" key="1">
    <source>
        <dbReference type="SAM" id="MobiDB-lite"/>
    </source>
</evidence>
<feature type="compositionally biased region" description="Polar residues" evidence="1">
    <location>
        <begin position="443"/>
        <end position="457"/>
    </location>
</feature>
<dbReference type="VEuPathDB" id="VectorBase:LDEU001520"/>
<gene>
    <name evidence="2" type="ORF">B4U80_03109</name>
</gene>
<name>A0A443SSM9_9ACAR</name>
<dbReference type="Proteomes" id="UP000288716">
    <property type="component" value="Unassembled WGS sequence"/>
</dbReference>
<evidence type="ECO:0000313" key="2">
    <source>
        <dbReference type="EMBL" id="RWS30517.1"/>
    </source>
</evidence>
<feature type="region of interest" description="Disordered" evidence="1">
    <location>
        <begin position="1"/>
        <end position="254"/>
    </location>
</feature>
<feature type="compositionally biased region" description="Polar residues" evidence="1">
    <location>
        <begin position="68"/>
        <end position="93"/>
    </location>
</feature>
<feature type="compositionally biased region" description="Polar residues" evidence="1">
    <location>
        <begin position="8"/>
        <end position="60"/>
    </location>
</feature>
<dbReference type="EMBL" id="NCKV01000473">
    <property type="protein sequence ID" value="RWS30517.1"/>
    <property type="molecule type" value="Genomic_DNA"/>
</dbReference>